<dbReference type="AlphaFoldDB" id="A0A4U8UM21"/>
<name>A0A4U8UM21_STECR</name>
<organism evidence="1 2">
    <name type="scientific">Steinernema carpocapsae</name>
    <name type="common">Entomopathogenic nematode</name>
    <dbReference type="NCBI Taxonomy" id="34508"/>
    <lineage>
        <taxon>Eukaryota</taxon>
        <taxon>Metazoa</taxon>
        <taxon>Ecdysozoa</taxon>
        <taxon>Nematoda</taxon>
        <taxon>Chromadorea</taxon>
        <taxon>Rhabditida</taxon>
        <taxon>Tylenchina</taxon>
        <taxon>Panagrolaimomorpha</taxon>
        <taxon>Strongyloidoidea</taxon>
        <taxon>Steinernematidae</taxon>
        <taxon>Steinernema</taxon>
    </lineage>
</organism>
<comment type="caution">
    <text evidence="1">The sequence shown here is derived from an EMBL/GenBank/DDBJ whole genome shotgun (WGS) entry which is preliminary data.</text>
</comment>
<gene>
    <name evidence="1" type="ORF">L596_000338</name>
</gene>
<protein>
    <submittedName>
        <fullName evidence="1">Uncharacterized protein</fullName>
    </submittedName>
</protein>
<keyword evidence="2" id="KW-1185">Reference proteome</keyword>
<dbReference type="Proteomes" id="UP000298663">
    <property type="component" value="Unassembled WGS sequence"/>
</dbReference>
<evidence type="ECO:0000313" key="2">
    <source>
        <dbReference type="Proteomes" id="UP000298663"/>
    </source>
</evidence>
<evidence type="ECO:0000313" key="1">
    <source>
        <dbReference type="EMBL" id="TMS32508.1"/>
    </source>
</evidence>
<dbReference type="EMBL" id="AZBU02000001">
    <property type="protein sequence ID" value="TMS32508.1"/>
    <property type="molecule type" value="Genomic_DNA"/>
</dbReference>
<reference evidence="1 2" key="1">
    <citation type="journal article" date="2015" name="Genome Biol.">
        <title>Comparative genomics of Steinernema reveals deeply conserved gene regulatory networks.</title>
        <authorList>
            <person name="Dillman A.R."/>
            <person name="Macchietto M."/>
            <person name="Porter C.F."/>
            <person name="Rogers A."/>
            <person name="Williams B."/>
            <person name="Antoshechkin I."/>
            <person name="Lee M.M."/>
            <person name="Goodwin Z."/>
            <person name="Lu X."/>
            <person name="Lewis E.E."/>
            <person name="Goodrich-Blair H."/>
            <person name="Stock S.P."/>
            <person name="Adams B.J."/>
            <person name="Sternberg P.W."/>
            <person name="Mortazavi A."/>
        </authorList>
    </citation>
    <scope>NUCLEOTIDE SEQUENCE [LARGE SCALE GENOMIC DNA]</scope>
    <source>
        <strain evidence="1 2">ALL</strain>
    </source>
</reference>
<accession>A0A4U8UM21</accession>
<sequence length="72" mass="8048">MSSICKSSDRRSANVTVRKQQLATVNDTATFGTLPVSANNRRWFFADAEKTDDGPISEYSESTCQYQVFESC</sequence>
<proteinExistence type="predicted"/>
<reference evidence="1 2" key="2">
    <citation type="journal article" date="2019" name="G3 (Bethesda)">
        <title>Hybrid Assembly of the Genome of the Entomopathogenic Nematode Steinernema carpocapsae Identifies the X-Chromosome.</title>
        <authorList>
            <person name="Serra L."/>
            <person name="Macchietto M."/>
            <person name="Macias-Munoz A."/>
            <person name="McGill C.J."/>
            <person name="Rodriguez I.M."/>
            <person name="Rodriguez B."/>
            <person name="Murad R."/>
            <person name="Mortazavi A."/>
        </authorList>
    </citation>
    <scope>NUCLEOTIDE SEQUENCE [LARGE SCALE GENOMIC DNA]</scope>
    <source>
        <strain evidence="1 2">ALL</strain>
    </source>
</reference>